<evidence type="ECO:0000256" key="1">
    <source>
        <dbReference type="ARBA" id="ARBA00004533"/>
    </source>
</evidence>
<dbReference type="Pfam" id="PF03279">
    <property type="entry name" value="Lip_A_acyltrans"/>
    <property type="match status" value="1"/>
</dbReference>
<dbReference type="PANTHER" id="PTHR30606:SF10">
    <property type="entry name" value="PHOSPHATIDYLINOSITOL MANNOSIDE ACYLTRANSFERASE"/>
    <property type="match status" value="1"/>
</dbReference>
<evidence type="ECO:0000256" key="3">
    <source>
        <dbReference type="ARBA" id="ARBA00022519"/>
    </source>
</evidence>
<evidence type="ECO:0000256" key="7">
    <source>
        <dbReference type="SAM" id="MobiDB-lite"/>
    </source>
</evidence>
<dbReference type="OrthoDB" id="5798399at2"/>
<evidence type="ECO:0000256" key="4">
    <source>
        <dbReference type="ARBA" id="ARBA00022679"/>
    </source>
</evidence>
<feature type="region of interest" description="Disordered" evidence="7">
    <location>
        <begin position="308"/>
        <end position="332"/>
    </location>
</feature>
<keyword evidence="3" id="KW-0997">Cell inner membrane</keyword>
<keyword evidence="4 8" id="KW-0808">Transferase</keyword>
<keyword evidence="6" id="KW-0012">Acyltransferase</keyword>
<organism evidence="8 9">
    <name type="scientific">Chromatocurvus halotolerans</name>
    <dbReference type="NCBI Taxonomy" id="1132028"/>
    <lineage>
        <taxon>Bacteria</taxon>
        <taxon>Pseudomonadati</taxon>
        <taxon>Pseudomonadota</taxon>
        <taxon>Gammaproteobacteria</taxon>
        <taxon>Cellvibrionales</taxon>
        <taxon>Halieaceae</taxon>
        <taxon>Chromatocurvus</taxon>
    </lineage>
</organism>
<dbReference type="PANTHER" id="PTHR30606">
    <property type="entry name" value="LIPID A BIOSYNTHESIS LAUROYL ACYLTRANSFERASE"/>
    <property type="match status" value="1"/>
</dbReference>
<dbReference type="CDD" id="cd07984">
    <property type="entry name" value="LPLAT_LABLAT-like"/>
    <property type="match status" value="1"/>
</dbReference>
<reference evidence="8 9" key="1">
    <citation type="submission" date="2019-03" db="EMBL/GenBank/DDBJ databases">
        <title>Genomic Encyclopedia of Type Strains, Phase IV (KMG-IV): sequencing the most valuable type-strain genomes for metagenomic binning, comparative biology and taxonomic classification.</title>
        <authorList>
            <person name="Goeker M."/>
        </authorList>
    </citation>
    <scope>NUCLEOTIDE SEQUENCE [LARGE SCALE GENOMIC DNA]</scope>
    <source>
        <strain evidence="8 9">DSM 23344</strain>
    </source>
</reference>
<evidence type="ECO:0000256" key="6">
    <source>
        <dbReference type="ARBA" id="ARBA00023315"/>
    </source>
</evidence>
<evidence type="ECO:0000256" key="2">
    <source>
        <dbReference type="ARBA" id="ARBA00022475"/>
    </source>
</evidence>
<dbReference type="EMBL" id="SLWX01000005">
    <property type="protein sequence ID" value="TCO76287.1"/>
    <property type="molecule type" value="Genomic_DNA"/>
</dbReference>
<keyword evidence="5" id="KW-0472">Membrane</keyword>
<name>A0A4R2KU17_9GAMM</name>
<proteinExistence type="predicted"/>
<evidence type="ECO:0000256" key="5">
    <source>
        <dbReference type="ARBA" id="ARBA00023136"/>
    </source>
</evidence>
<accession>A0A4R2KU17</accession>
<comment type="subcellular location">
    <subcellularLocation>
        <location evidence="1">Cell inner membrane</location>
    </subcellularLocation>
</comment>
<dbReference type="Proteomes" id="UP000294980">
    <property type="component" value="Unassembled WGS sequence"/>
</dbReference>
<comment type="caution">
    <text evidence="8">The sequence shown here is derived from an EMBL/GenBank/DDBJ whole genome shotgun (WGS) entry which is preliminary data.</text>
</comment>
<keyword evidence="2" id="KW-1003">Cell membrane</keyword>
<dbReference type="AlphaFoldDB" id="A0A4R2KU17"/>
<dbReference type="GO" id="GO:0016746">
    <property type="term" value="F:acyltransferase activity"/>
    <property type="evidence" value="ECO:0007669"/>
    <property type="project" value="UniProtKB-KW"/>
</dbReference>
<dbReference type="GO" id="GO:0009247">
    <property type="term" value="P:glycolipid biosynthetic process"/>
    <property type="evidence" value="ECO:0007669"/>
    <property type="project" value="UniProtKB-ARBA"/>
</dbReference>
<keyword evidence="9" id="KW-1185">Reference proteome</keyword>
<dbReference type="RefSeq" id="WP_117315322.1">
    <property type="nucleotide sequence ID" value="NZ_QQSW01000003.1"/>
</dbReference>
<evidence type="ECO:0000313" key="8">
    <source>
        <dbReference type="EMBL" id="TCO76287.1"/>
    </source>
</evidence>
<gene>
    <name evidence="8" type="ORF">EV688_105250</name>
</gene>
<dbReference type="GO" id="GO:0005886">
    <property type="term" value="C:plasma membrane"/>
    <property type="evidence" value="ECO:0007669"/>
    <property type="project" value="UniProtKB-SubCell"/>
</dbReference>
<dbReference type="InterPro" id="IPR004960">
    <property type="entry name" value="LipA_acyltrans"/>
</dbReference>
<protein>
    <submittedName>
        <fullName evidence="8">KDO2-lipid IV(A) lauroyltransferase</fullName>
    </submittedName>
</protein>
<evidence type="ECO:0000313" key="9">
    <source>
        <dbReference type="Proteomes" id="UP000294980"/>
    </source>
</evidence>
<sequence>MAEFILGSPLKPLARRLPRLRRALWRLDEGFIRLLLALMRRLPVDRASRLGSRLGGLVGPLLRNKSRLLKENLAIAFPERSGQELDALVRDCWRQSGRILAEYPHLERLTTDTTRFELDTRLCNPAALQPCVVLSAHLSNWEVIGIGLSQLGVPHMALYTPPSNPHINRLLRDSRAVMGCQLLPRDNSTRRLLRAMKDGNSVAMAVDRRVDEGTDITFFGHPKTSTLMPARLALKQGYAFIPTRVQRLEDARFRITFYPPITPADADADERERAIDLMQQLHRQFESWIREQPTQWLCSKRLWPRGTASAGDTNAAGHAVQSAGATRYNKAS</sequence>